<dbReference type="Proteomes" id="UP000321046">
    <property type="component" value="Unassembled WGS sequence"/>
</dbReference>
<dbReference type="PANTHER" id="PTHR22935">
    <property type="entry name" value="PENICILLIN-BINDING PROTEIN"/>
    <property type="match status" value="1"/>
</dbReference>
<dbReference type="RefSeq" id="WP_146974756.1">
    <property type="nucleotide sequence ID" value="NZ_VOSL01000053.1"/>
</dbReference>
<reference evidence="4 5" key="1">
    <citation type="submission" date="2019-08" db="EMBL/GenBank/DDBJ databases">
        <title>Bradymonadales sp. TMQ2.</title>
        <authorList>
            <person name="Liang Q."/>
        </authorList>
    </citation>
    <scope>NUCLEOTIDE SEQUENCE [LARGE SCALE GENOMIC DNA]</scope>
    <source>
        <strain evidence="4 5">TMQ2</strain>
    </source>
</reference>
<organism evidence="4 5">
    <name type="scientific">Lujinxingia vulgaris</name>
    <dbReference type="NCBI Taxonomy" id="2600176"/>
    <lineage>
        <taxon>Bacteria</taxon>
        <taxon>Deltaproteobacteria</taxon>
        <taxon>Bradymonadales</taxon>
        <taxon>Lujinxingiaceae</taxon>
        <taxon>Lujinxingia</taxon>
    </lineage>
</organism>
<dbReference type="PANTHER" id="PTHR22935:SF95">
    <property type="entry name" value="BETA-LACTAMASE-LIKE 1-RELATED"/>
    <property type="match status" value="1"/>
</dbReference>
<dbReference type="InterPro" id="IPR012338">
    <property type="entry name" value="Beta-lactam/transpept-like"/>
</dbReference>
<comment type="caution">
    <text evidence="4">The sequence shown here is derived from an EMBL/GenBank/DDBJ whole genome shotgun (WGS) entry which is preliminary data.</text>
</comment>
<sequence>MVQLDEVVIMVFCPIVQHARQLLLLLATIALGLLSAPIIASAQSPDTASNANDLQLAIEAYVDKGHTRGAVAWRLNADGSEEQARVGIDQSTYDARFEAGSITKVFSSILLADAVLAEKVTLDTSIAALGAHRCELAPEVGSITLKQLATHTSGLPRLAPGRGLLRGILQPSDPYAGSTRDELFEAICTLEAEDLHERGSVNYSNFGVALLGRLLEEVDLSPLDPTLSPDASYEERLQARVLEPLGLTESDFEAAHPHTVPGHRTNHTPAGPWHLDAYNPAGGLRTTLPDLIALARNALAADFPPLALTLEPHHLDEEGDPEIGLGWFFQTLKADDPDASSETLIWHNGRTGGYFAFIALAPESGRAVVLLTDTSHGTGFAVDLLSEPSPEPPPLDPSIFFIMVGLLFPWLAPLALLRLHRRLTLTPEDAEADETPPEASFLKRLTASLNRQHPAGRLDAISAALEATFLFILTHQLGAWQVLPKAIWWAALVLTVGLGVRVVPAVVRAPWFGREGWKGRAVTVLNGVVAVGLVVWMVG</sequence>
<dbReference type="InterPro" id="IPR051478">
    <property type="entry name" value="Beta-lactamase-like_AB/R"/>
</dbReference>
<evidence type="ECO:0000313" key="4">
    <source>
        <dbReference type="EMBL" id="TXD34805.1"/>
    </source>
</evidence>
<dbReference type="SUPFAM" id="SSF56601">
    <property type="entry name" value="beta-lactamase/transpeptidase-like"/>
    <property type="match status" value="1"/>
</dbReference>
<keyword evidence="2" id="KW-1133">Transmembrane helix</keyword>
<feature type="transmembrane region" description="Helical" evidence="2">
    <location>
        <begin position="460"/>
        <end position="480"/>
    </location>
</feature>
<feature type="transmembrane region" description="Helical" evidence="2">
    <location>
        <begin position="398"/>
        <end position="417"/>
    </location>
</feature>
<proteinExistence type="inferred from homology"/>
<evidence type="ECO:0000256" key="2">
    <source>
        <dbReference type="SAM" id="Phobius"/>
    </source>
</evidence>
<keyword evidence="2" id="KW-0812">Transmembrane</keyword>
<gene>
    <name evidence="4" type="ORF">FRC96_12155</name>
</gene>
<protein>
    <submittedName>
        <fullName evidence="4">Beta-lactamase family protein</fullName>
    </submittedName>
</protein>
<dbReference type="Pfam" id="PF00144">
    <property type="entry name" value="Beta-lactamase"/>
    <property type="match status" value="1"/>
</dbReference>
<keyword evidence="2" id="KW-0472">Membrane</keyword>
<evidence type="ECO:0000313" key="5">
    <source>
        <dbReference type="Proteomes" id="UP000321046"/>
    </source>
</evidence>
<evidence type="ECO:0000256" key="1">
    <source>
        <dbReference type="ARBA" id="ARBA00038473"/>
    </source>
</evidence>
<name>A0A5C6X6W3_9DELT</name>
<dbReference type="Gene3D" id="3.40.710.10">
    <property type="entry name" value="DD-peptidase/beta-lactamase superfamily"/>
    <property type="match status" value="1"/>
</dbReference>
<dbReference type="InterPro" id="IPR001466">
    <property type="entry name" value="Beta-lactam-related"/>
</dbReference>
<feature type="transmembrane region" description="Helical" evidence="2">
    <location>
        <begin position="486"/>
        <end position="507"/>
    </location>
</feature>
<feature type="domain" description="Beta-lactamase-related" evidence="3">
    <location>
        <begin position="58"/>
        <end position="380"/>
    </location>
</feature>
<accession>A0A5C6X6W3</accession>
<feature type="transmembrane region" description="Helical" evidence="2">
    <location>
        <begin position="519"/>
        <end position="538"/>
    </location>
</feature>
<dbReference type="OrthoDB" id="5487213at2"/>
<comment type="similarity">
    <text evidence="1">Belongs to the beta-lactamase family.</text>
</comment>
<dbReference type="AlphaFoldDB" id="A0A5C6X6W3"/>
<evidence type="ECO:0000259" key="3">
    <source>
        <dbReference type="Pfam" id="PF00144"/>
    </source>
</evidence>
<dbReference type="EMBL" id="VOSL01000053">
    <property type="protein sequence ID" value="TXD34805.1"/>
    <property type="molecule type" value="Genomic_DNA"/>
</dbReference>